<evidence type="ECO:0000256" key="1">
    <source>
        <dbReference type="SAM" id="MobiDB-lite"/>
    </source>
</evidence>
<feature type="compositionally biased region" description="Basic and acidic residues" evidence="1">
    <location>
        <begin position="173"/>
        <end position="184"/>
    </location>
</feature>
<dbReference type="CDD" id="cd00072">
    <property type="entry name" value="GYF"/>
    <property type="match status" value="1"/>
</dbReference>
<proteinExistence type="predicted"/>
<gene>
    <name evidence="4" type="primary">LOC106153252</name>
</gene>
<feature type="region of interest" description="Disordered" evidence="1">
    <location>
        <begin position="155"/>
        <end position="184"/>
    </location>
</feature>
<dbReference type="OrthoDB" id="331341at2759"/>
<feature type="compositionally biased region" description="Basic and acidic residues" evidence="1">
    <location>
        <begin position="241"/>
        <end position="271"/>
    </location>
</feature>
<feature type="compositionally biased region" description="Acidic residues" evidence="1">
    <location>
        <begin position="35"/>
        <end position="54"/>
    </location>
</feature>
<dbReference type="FunFam" id="3.30.1490.40:FF:000005">
    <property type="entry name" value="CD2 antigen cytoplasmic tail-binding protein 2"/>
    <property type="match status" value="1"/>
</dbReference>
<name>A0A1S3H985_LINAN</name>
<feature type="domain" description="GYF" evidence="2">
    <location>
        <begin position="280"/>
        <end position="337"/>
    </location>
</feature>
<dbReference type="PROSITE" id="PS50829">
    <property type="entry name" value="GYF"/>
    <property type="match status" value="1"/>
</dbReference>
<feature type="region of interest" description="Disordered" evidence="1">
    <location>
        <begin position="231"/>
        <end position="275"/>
    </location>
</feature>
<organism evidence="3 4">
    <name type="scientific">Lingula anatina</name>
    <name type="common">Brachiopod</name>
    <name type="synonym">Lingula unguis</name>
    <dbReference type="NCBI Taxonomy" id="7574"/>
    <lineage>
        <taxon>Eukaryota</taxon>
        <taxon>Metazoa</taxon>
        <taxon>Spiralia</taxon>
        <taxon>Lophotrochozoa</taxon>
        <taxon>Brachiopoda</taxon>
        <taxon>Linguliformea</taxon>
        <taxon>Lingulata</taxon>
        <taxon>Lingulida</taxon>
        <taxon>Linguloidea</taxon>
        <taxon>Lingulidae</taxon>
        <taxon>Lingula</taxon>
    </lineage>
</organism>
<dbReference type="GeneID" id="106153252"/>
<dbReference type="KEGG" id="lak:106153252"/>
<dbReference type="InParanoid" id="A0A1S3H985"/>
<evidence type="ECO:0000313" key="4">
    <source>
        <dbReference type="RefSeq" id="XP_013382562.1"/>
    </source>
</evidence>
<dbReference type="Proteomes" id="UP000085678">
    <property type="component" value="Unplaced"/>
</dbReference>
<dbReference type="InterPro" id="IPR039905">
    <property type="entry name" value="CD2BP2/Lin1"/>
</dbReference>
<dbReference type="Pfam" id="PF02213">
    <property type="entry name" value="GYF"/>
    <property type="match status" value="1"/>
</dbReference>
<dbReference type="PANTHER" id="PTHR13138:SF3">
    <property type="entry name" value="CD2 ANTIGEN CYTOPLASMIC TAIL-BINDING PROTEIN 2"/>
    <property type="match status" value="1"/>
</dbReference>
<dbReference type="AlphaFoldDB" id="A0A1S3H985"/>
<dbReference type="GO" id="GO:0005682">
    <property type="term" value="C:U5 snRNP"/>
    <property type="evidence" value="ECO:0007669"/>
    <property type="project" value="InterPro"/>
</dbReference>
<dbReference type="Gene3D" id="3.30.1490.40">
    <property type="match status" value="1"/>
</dbReference>
<feature type="compositionally biased region" description="Basic and acidic residues" evidence="1">
    <location>
        <begin position="1"/>
        <end position="34"/>
    </location>
</feature>
<evidence type="ECO:0000313" key="3">
    <source>
        <dbReference type="Proteomes" id="UP000085678"/>
    </source>
</evidence>
<dbReference type="InterPro" id="IPR035445">
    <property type="entry name" value="GYF-like_dom_sf"/>
</dbReference>
<dbReference type="SMART" id="SM00444">
    <property type="entry name" value="GYF"/>
    <property type="match status" value="1"/>
</dbReference>
<sequence>MSNRKVRFDEGDAGSHDQEGEKQARRFKEKHTLDSDEEDNVDDGDRLDDEDIEGQEERTIDFDEGIKITPFNMEDEMEEGHFDKEGTFIFDKRDRVYDSWIDNIDWVQVKPMDKKDTEEEDDEEDPPPLDHTEIYSKMLEIMKPGETVQKALKRLAGSKKSMSASQRWKAKKMKVEETEEEKANKEAMLKLTELADKMVSDGNMDIYQETYEGISYSLKVKEQQKLQIPEGTEDDDALDMFGEHFDEKEGVVKERDTKESKEEPTKAETNKDPSLSGADEVMWVFKWEDKDDAEIHGPFSSSQMLKWQEEDYFKDGVLCRKAGESGLFYTSKRIDFDLYV</sequence>
<dbReference type="STRING" id="7574.A0A1S3H985"/>
<dbReference type="OMA" id="GENTNFY"/>
<evidence type="ECO:0000259" key="2">
    <source>
        <dbReference type="PROSITE" id="PS50829"/>
    </source>
</evidence>
<dbReference type="InterPro" id="IPR003169">
    <property type="entry name" value="GYF"/>
</dbReference>
<dbReference type="SUPFAM" id="SSF55277">
    <property type="entry name" value="GYF domain"/>
    <property type="match status" value="1"/>
</dbReference>
<accession>A0A1S3H985</accession>
<dbReference type="PANTHER" id="PTHR13138">
    <property type="entry name" value="PROTEIN LIN1"/>
    <property type="match status" value="1"/>
</dbReference>
<feature type="region of interest" description="Disordered" evidence="1">
    <location>
        <begin position="109"/>
        <end position="131"/>
    </location>
</feature>
<dbReference type="FunCoup" id="A0A1S3H985">
    <property type="interactions" value="2058"/>
</dbReference>
<keyword evidence="3" id="KW-1185">Reference proteome</keyword>
<protein>
    <submittedName>
        <fullName evidence="4">CD2 antigen cytoplasmic tail-binding protein 2 homolog</fullName>
    </submittedName>
</protein>
<feature type="compositionally biased region" description="Basic and acidic residues" evidence="1">
    <location>
        <begin position="55"/>
        <end position="66"/>
    </location>
</feature>
<feature type="compositionally biased region" description="Acidic residues" evidence="1">
    <location>
        <begin position="118"/>
        <end position="127"/>
    </location>
</feature>
<dbReference type="RefSeq" id="XP_013382562.1">
    <property type="nucleotide sequence ID" value="XM_013527108.1"/>
</dbReference>
<feature type="region of interest" description="Disordered" evidence="1">
    <location>
        <begin position="1"/>
        <end position="80"/>
    </location>
</feature>
<reference evidence="4" key="1">
    <citation type="submission" date="2025-08" db="UniProtKB">
        <authorList>
            <consortium name="RefSeq"/>
        </authorList>
    </citation>
    <scope>IDENTIFICATION</scope>
    <source>
        <tissue evidence="4">Gonads</tissue>
    </source>
</reference>